<dbReference type="InterPro" id="IPR034204">
    <property type="entry name" value="PfSUB1-like_cat_dom"/>
</dbReference>
<dbReference type="RefSeq" id="WP_316431491.1">
    <property type="nucleotide sequence ID" value="NZ_CP053586.1"/>
</dbReference>
<keyword evidence="4 6" id="KW-0720">Serine protease</keyword>
<dbReference type="PRINTS" id="PR00723">
    <property type="entry name" value="SUBTILISIN"/>
</dbReference>
<feature type="active site" description="Charge relay system" evidence="5 6">
    <location>
        <position position="431"/>
    </location>
</feature>
<evidence type="ECO:0000256" key="7">
    <source>
        <dbReference type="RuleBase" id="RU003355"/>
    </source>
</evidence>
<gene>
    <name evidence="9" type="ORF">HJG54_22500</name>
</gene>
<feature type="active site" description="Charge relay system" evidence="5 6">
    <location>
        <position position="209"/>
    </location>
</feature>
<evidence type="ECO:0000256" key="6">
    <source>
        <dbReference type="PROSITE-ProRule" id="PRU01240"/>
    </source>
</evidence>
<evidence type="ECO:0000313" key="9">
    <source>
        <dbReference type="EMBL" id="WNZ25346.1"/>
    </source>
</evidence>
<dbReference type="SUPFAM" id="SSF52743">
    <property type="entry name" value="Subtilisin-like"/>
    <property type="match status" value="1"/>
</dbReference>
<dbReference type="PROSITE" id="PS00138">
    <property type="entry name" value="SUBTILASE_SER"/>
    <property type="match status" value="1"/>
</dbReference>
<evidence type="ECO:0000256" key="5">
    <source>
        <dbReference type="PIRSR" id="PIRSR615500-1"/>
    </source>
</evidence>
<dbReference type="InterPro" id="IPR022398">
    <property type="entry name" value="Peptidase_S8_His-AS"/>
</dbReference>
<feature type="active site" description="Charge relay system" evidence="5 6">
    <location>
        <position position="271"/>
    </location>
</feature>
<reference evidence="9" key="1">
    <citation type="submission" date="2020-05" db="EMBL/GenBank/DDBJ databases">
        <authorList>
            <person name="Zhu T."/>
            <person name="Keshari N."/>
            <person name="Lu X."/>
        </authorList>
    </citation>
    <scope>NUCLEOTIDE SEQUENCE</scope>
    <source>
        <strain evidence="9">NK1-12</strain>
    </source>
</reference>
<dbReference type="InterPro" id="IPR023828">
    <property type="entry name" value="Peptidase_S8_Ser-AS"/>
</dbReference>
<comment type="similarity">
    <text evidence="1 6 7">Belongs to the peptidase S8 family.</text>
</comment>
<keyword evidence="2 6" id="KW-0645">Protease</keyword>
<dbReference type="AlphaFoldDB" id="A0AA96WNS3"/>
<evidence type="ECO:0000256" key="1">
    <source>
        <dbReference type="ARBA" id="ARBA00011073"/>
    </source>
</evidence>
<dbReference type="PANTHER" id="PTHR43399">
    <property type="entry name" value="SUBTILISIN-RELATED"/>
    <property type="match status" value="1"/>
</dbReference>
<dbReference type="InterPro" id="IPR036852">
    <property type="entry name" value="Peptidase_S8/S53_dom_sf"/>
</dbReference>
<dbReference type="EMBL" id="CP053586">
    <property type="protein sequence ID" value="WNZ25346.1"/>
    <property type="molecule type" value="Genomic_DNA"/>
</dbReference>
<dbReference type="Pfam" id="PF00082">
    <property type="entry name" value="Peptidase_S8"/>
    <property type="match status" value="1"/>
</dbReference>
<name>A0AA96WNS3_9CYAN</name>
<organism evidence="9">
    <name type="scientific">Leptolyngbya sp. NK1-12</name>
    <dbReference type="NCBI Taxonomy" id="2547451"/>
    <lineage>
        <taxon>Bacteria</taxon>
        <taxon>Bacillati</taxon>
        <taxon>Cyanobacteriota</taxon>
        <taxon>Cyanophyceae</taxon>
        <taxon>Leptolyngbyales</taxon>
        <taxon>Leptolyngbyaceae</taxon>
        <taxon>Leptolyngbya group</taxon>
        <taxon>Leptolyngbya</taxon>
    </lineage>
</organism>
<protein>
    <submittedName>
        <fullName evidence="9">S8 family serine peptidase</fullName>
    </submittedName>
</protein>
<dbReference type="GO" id="GO:0006508">
    <property type="term" value="P:proteolysis"/>
    <property type="evidence" value="ECO:0007669"/>
    <property type="project" value="UniProtKB-KW"/>
</dbReference>
<keyword evidence="3 6" id="KW-0378">Hydrolase</keyword>
<sequence>MLDASLTPFSSGDITASSSGLLNLNQRDILAPQSRSSLAPLSLGLESGQPLILRSQTWDWLDSGFAPMPRTSDLGWEQLRGKSAPLACDRLTGLTLDQPWVAANKAARFQNSEFLHADRLQAESTTKRAVKRTTPTRRVAIRLNAEAFDRIRGYGLVNAAAAVARSIDAPRFASLADFGGNNWNLDAVQAPDVWARGFTGQGVTVAVIDSGVDITHPDLRDNIWINSDEIAGDGIDNDVNGYIDDINGWNFGIGQNNANVSPGTNNSGQEHGTHVAGTIAARNNGSGNTGVAPDAKIMALRLGDVADGWFVNGGSLPEAIRYAVDNGARVINLSLGSADSPQLQSALAYAASRNVVTVSASGNEGLLSPGAPARYATQYGLSVGAVNRERSVARFSNRAGGSPRLRHVVAPGVQIYSTLPGNSYGFLSGTSMATPHVAGTVALMLSANPTLTHSQVRQILTDTAVG</sequence>
<dbReference type="PROSITE" id="PS00136">
    <property type="entry name" value="SUBTILASE_ASP"/>
    <property type="match status" value="1"/>
</dbReference>
<dbReference type="GO" id="GO:0004252">
    <property type="term" value="F:serine-type endopeptidase activity"/>
    <property type="evidence" value="ECO:0007669"/>
    <property type="project" value="UniProtKB-UniRule"/>
</dbReference>
<dbReference type="InterPro" id="IPR000209">
    <property type="entry name" value="Peptidase_S8/S53_dom"/>
</dbReference>
<feature type="domain" description="Peptidase S8/S53" evidence="8">
    <location>
        <begin position="200"/>
        <end position="464"/>
    </location>
</feature>
<dbReference type="CDD" id="cd07473">
    <property type="entry name" value="Peptidases_S8_Subtilisin_like"/>
    <property type="match status" value="1"/>
</dbReference>
<dbReference type="Gene3D" id="3.40.50.200">
    <property type="entry name" value="Peptidase S8/S53 domain"/>
    <property type="match status" value="1"/>
</dbReference>
<evidence type="ECO:0000259" key="8">
    <source>
        <dbReference type="Pfam" id="PF00082"/>
    </source>
</evidence>
<dbReference type="InterPro" id="IPR023827">
    <property type="entry name" value="Peptidase_S8_Asp-AS"/>
</dbReference>
<dbReference type="PROSITE" id="PS00137">
    <property type="entry name" value="SUBTILASE_HIS"/>
    <property type="match status" value="1"/>
</dbReference>
<evidence type="ECO:0000256" key="2">
    <source>
        <dbReference type="ARBA" id="ARBA00022670"/>
    </source>
</evidence>
<dbReference type="InterPro" id="IPR051048">
    <property type="entry name" value="Peptidase_S8/S53_subtilisin"/>
</dbReference>
<dbReference type="PROSITE" id="PS51892">
    <property type="entry name" value="SUBTILASE"/>
    <property type="match status" value="1"/>
</dbReference>
<evidence type="ECO:0000256" key="4">
    <source>
        <dbReference type="ARBA" id="ARBA00022825"/>
    </source>
</evidence>
<dbReference type="InterPro" id="IPR015500">
    <property type="entry name" value="Peptidase_S8_subtilisin-rel"/>
</dbReference>
<dbReference type="PANTHER" id="PTHR43399:SF4">
    <property type="entry name" value="CELL WALL-ASSOCIATED PROTEASE"/>
    <property type="match status" value="1"/>
</dbReference>
<evidence type="ECO:0000256" key="3">
    <source>
        <dbReference type="ARBA" id="ARBA00022801"/>
    </source>
</evidence>
<accession>A0AA96WNS3</accession>
<proteinExistence type="inferred from homology"/>